<feature type="transmembrane region" description="Helical" evidence="1">
    <location>
        <begin position="98"/>
        <end position="117"/>
    </location>
</feature>
<proteinExistence type="predicted"/>
<feature type="transmembrane region" description="Helical" evidence="1">
    <location>
        <begin position="30"/>
        <end position="48"/>
    </location>
</feature>
<keyword evidence="1" id="KW-0472">Membrane</keyword>
<sequence length="177" mass="19500">MNYDGHVLGGILTYPLAVLVLSLLKFYGNLPIEMSFIAMALGYAFYVLGSDLPDLDHPEALIHRGSKPIVAVAVGSSIFLKAQQYANIAPYEWANLTIAWGIGAIVAFASWYAYTALMPRHRGVVHSLAFAFIYAILVFVALEYGLDLKFGEALFVGIASFLGYTLHLILDRHIKLF</sequence>
<organism evidence="2 3">
    <name type="scientific">Palaeococcus pacificus DY20341</name>
    <dbReference type="NCBI Taxonomy" id="1343739"/>
    <lineage>
        <taxon>Archaea</taxon>
        <taxon>Methanobacteriati</taxon>
        <taxon>Methanobacteriota</taxon>
        <taxon>Thermococci</taxon>
        <taxon>Thermococcales</taxon>
        <taxon>Thermococcaceae</taxon>
        <taxon>Palaeococcus</taxon>
    </lineage>
</organism>
<accession>A0A075LTK4</accession>
<evidence type="ECO:0000313" key="3">
    <source>
        <dbReference type="Proteomes" id="UP000027981"/>
    </source>
</evidence>
<dbReference type="eggNOG" id="arCOG05730">
    <property type="taxonomic scope" value="Archaea"/>
</dbReference>
<name>A0A075LTK4_9EURY</name>
<dbReference type="InterPro" id="IPR007404">
    <property type="entry name" value="YdjM-like"/>
</dbReference>
<dbReference type="GeneID" id="24842000"/>
<evidence type="ECO:0000256" key="1">
    <source>
        <dbReference type="SAM" id="Phobius"/>
    </source>
</evidence>
<dbReference type="Proteomes" id="UP000027981">
    <property type="component" value="Chromosome"/>
</dbReference>
<keyword evidence="3" id="KW-1185">Reference proteome</keyword>
<dbReference type="RefSeq" id="WP_048164862.1">
    <property type="nucleotide sequence ID" value="NZ_CP006019.1"/>
</dbReference>
<protein>
    <recommendedName>
        <fullName evidence="4">Hydrolase</fullName>
    </recommendedName>
</protein>
<evidence type="ECO:0008006" key="4">
    <source>
        <dbReference type="Google" id="ProtNLM"/>
    </source>
</evidence>
<feature type="transmembrane region" description="Helical" evidence="1">
    <location>
        <begin position="150"/>
        <end position="170"/>
    </location>
</feature>
<gene>
    <name evidence="2" type="ORF">PAP_04380</name>
</gene>
<dbReference type="EMBL" id="CP006019">
    <property type="protein sequence ID" value="AIF69287.1"/>
    <property type="molecule type" value="Genomic_DNA"/>
</dbReference>
<evidence type="ECO:0000313" key="2">
    <source>
        <dbReference type="EMBL" id="AIF69287.1"/>
    </source>
</evidence>
<dbReference type="AlphaFoldDB" id="A0A075LTK4"/>
<dbReference type="Pfam" id="PF04307">
    <property type="entry name" value="YdjM"/>
    <property type="match status" value="1"/>
</dbReference>
<dbReference type="OrthoDB" id="350145at2157"/>
<dbReference type="KEGG" id="ppac:PAP_04380"/>
<reference evidence="2 3" key="2">
    <citation type="journal article" date="2015" name="Genome Announc.">
        <title>Complete Genome Sequence of Hyperthermophilic Piezophilic Archaeon Palaeococcus pacificus DY20341T, Isolated from Deep-Sea Hydrothermal Sediments.</title>
        <authorList>
            <person name="Zeng X."/>
            <person name="Jebbar M."/>
            <person name="Shao Z."/>
        </authorList>
    </citation>
    <scope>NUCLEOTIDE SEQUENCE [LARGE SCALE GENOMIC DNA]</scope>
    <source>
        <strain evidence="2 3">DY20341</strain>
    </source>
</reference>
<reference evidence="3" key="1">
    <citation type="submission" date="2013-06" db="EMBL/GenBank/DDBJ databases">
        <title>Complete Genome Sequence of Hyperthermophilic Palaeococcus pacificus DY20341T, Isolated from a Deep-Sea Hydrothermal Sediments.</title>
        <authorList>
            <person name="Zeng X."/>
            <person name="Shao Z."/>
        </authorList>
    </citation>
    <scope>NUCLEOTIDE SEQUENCE [LARGE SCALE GENOMIC DNA]</scope>
    <source>
        <strain evidence="3">DY20341</strain>
    </source>
</reference>
<dbReference type="STRING" id="1343739.PAP_04380"/>
<keyword evidence="1" id="KW-1133">Transmembrane helix</keyword>
<feature type="transmembrane region" description="Helical" evidence="1">
    <location>
        <begin position="124"/>
        <end position="144"/>
    </location>
</feature>
<feature type="transmembrane region" description="Helical" evidence="1">
    <location>
        <begin position="7"/>
        <end position="24"/>
    </location>
</feature>
<keyword evidence="1" id="KW-0812">Transmembrane</keyword>
<dbReference type="HOGENOM" id="CLU_1514687_0_0_2"/>